<dbReference type="AlphaFoldDB" id="A0A166VWJ6"/>
<protein>
    <submittedName>
        <fullName evidence="1">Uncharacterized protein</fullName>
    </submittedName>
</protein>
<proteinExistence type="predicted"/>
<accession>A0A166VWJ6</accession>
<dbReference type="Proteomes" id="UP000076532">
    <property type="component" value="Unassembled WGS sequence"/>
</dbReference>
<feature type="non-terminal residue" evidence="1">
    <location>
        <position position="1"/>
    </location>
</feature>
<gene>
    <name evidence="1" type="ORF">FIBSPDRAFT_721651</name>
</gene>
<dbReference type="EMBL" id="KV417483">
    <property type="protein sequence ID" value="KZP33133.1"/>
    <property type="molecule type" value="Genomic_DNA"/>
</dbReference>
<evidence type="ECO:0000313" key="1">
    <source>
        <dbReference type="EMBL" id="KZP33133.1"/>
    </source>
</evidence>
<organism evidence="1 2">
    <name type="scientific">Athelia psychrophila</name>
    <dbReference type="NCBI Taxonomy" id="1759441"/>
    <lineage>
        <taxon>Eukaryota</taxon>
        <taxon>Fungi</taxon>
        <taxon>Dikarya</taxon>
        <taxon>Basidiomycota</taxon>
        <taxon>Agaricomycotina</taxon>
        <taxon>Agaricomycetes</taxon>
        <taxon>Agaricomycetidae</taxon>
        <taxon>Atheliales</taxon>
        <taxon>Atheliaceae</taxon>
        <taxon>Athelia</taxon>
    </lineage>
</organism>
<sequence>FPCPKCEVPRTNLLDYTQKYKIRTAEDTNSYLKQANKLKGDAKEKILKDHGLRNVEVTHDRLHIFHGGVFPHHLWVDKQIASLPRWSGLNHFNGVTHMLFSDGSKYEDISKVNFTPVIIFATYNVITEAACPLGYLLLKCLRTYLIVDMYVALEVHTQTTIQEGRAAILAFGADLTAYMNAVADTEFDDKNWGAIIKLHLWVHIFDDIKDKGVSRNSNTKPNEKLHGPLKKHYLRRTNFKDVAPQILRAEHICCVARIMREDLLHYDKNIGEGPDIPEDIEGDSESIVTHVHLGAAQPTISIPVLRALYQHDTALCKITSHNIIKFFGERLTLEDLTMPLNKIEIIRDEVRNYSIYITCKLNPIPL</sequence>
<dbReference type="OrthoDB" id="3239511at2759"/>
<evidence type="ECO:0000313" key="2">
    <source>
        <dbReference type="Proteomes" id="UP000076532"/>
    </source>
</evidence>
<keyword evidence="2" id="KW-1185">Reference proteome</keyword>
<reference evidence="1 2" key="1">
    <citation type="journal article" date="2016" name="Mol. Biol. Evol.">
        <title>Comparative Genomics of Early-Diverging Mushroom-Forming Fungi Provides Insights into the Origins of Lignocellulose Decay Capabilities.</title>
        <authorList>
            <person name="Nagy L.G."/>
            <person name="Riley R."/>
            <person name="Tritt A."/>
            <person name="Adam C."/>
            <person name="Daum C."/>
            <person name="Floudas D."/>
            <person name="Sun H."/>
            <person name="Yadav J.S."/>
            <person name="Pangilinan J."/>
            <person name="Larsson K.H."/>
            <person name="Matsuura K."/>
            <person name="Barry K."/>
            <person name="Labutti K."/>
            <person name="Kuo R."/>
            <person name="Ohm R.A."/>
            <person name="Bhattacharya S.S."/>
            <person name="Shirouzu T."/>
            <person name="Yoshinaga Y."/>
            <person name="Martin F.M."/>
            <person name="Grigoriev I.V."/>
            <person name="Hibbett D.S."/>
        </authorList>
    </citation>
    <scope>NUCLEOTIDE SEQUENCE [LARGE SCALE GENOMIC DNA]</scope>
    <source>
        <strain evidence="1 2">CBS 109695</strain>
    </source>
</reference>
<name>A0A166VWJ6_9AGAM</name>